<dbReference type="PANTHER" id="PTHR42861">
    <property type="entry name" value="CALCIUM-TRANSPORTING ATPASE"/>
    <property type="match status" value="1"/>
</dbReference>
<protein>
    <recommendedName>
        <fullName evidence="1">P-type ATPase A domain-containing protein</fullName>
    </recommendedName>
</protein>
<keyword evidence="3" id="KW-1185">Reference proteome</keyword>
<dbReference type="AlphaFoldDB" id="A0A0C9V1D9"/>
<dbReference type="InterPro" id="IPR008250">
    <property type="entry name" value="ATPase_P-typ_transduc_dom_A_sf"/>
</dbReference>
<proteinExistence type="predicted"/>
<dbReference type="SUPFAM" id="SSF81653">
    <property type="entry name" value="Calcium ATPase, transduction domain A"/>
    <property type="match status" value="1"/>
</dbReference>
<dbReference type="EMBL" id="KN837189">
    <property type="protein sequence ID" value="KIJ35447.1"/>
    <property type="molecule type" value="Genomic_DNA"/>
</dbReference>
<dbReference type="Pfam" id="PF00122">
    <property type="entry name" value="E1-E2_ATPase"/>
    <property type="match status" value="1"/>
</dbReference>
<dbReference type="Gene3D" id="1.20.1110.10">
    <property type="entry name" value="Calcium-transporting ATPase, transmembrane domain"/>
    <property type="match status" value="1"/>
</dbReference>
<name>A0A0C9V1D9_SPHS4</name>
<dbReference type="OrthoDB" id="116380at2759"/>
<sequence length="141" mass="15943">MRIPSLNFSPISKAPSYTMEITVLLAAGLRDWVDFDIIIGILVLNTFVRWYQEKQAGDIVAQLKVSITFKATVIRDGQEQDIVARDIVPGDIIKTNTILADGKILASYDDKNRSKAKAIEQKIEVTRRHKEIMESQPKQTK</sequence>
<dbReference type="InterPro" id="IPR023298">
    <property type="entry name" value="ATPase_P-typ_TM_dom_sf"/>
</dbReference>
<organism evidence="2 3">
    <name type="scientific">Sphaerobolus stellatus (strain SS14)</name>
    <dbReference type="NCBI Taxonomy" id="990650"/>
    <lineage>
        <taxon>Eukaryota</taxon>
        <taxon>Fungi</taxon>
        <taxon>Dikarya</taxon>
        <taxon>Basidiomycota</taxon>
        <taxon>Agaricomycotina</taxon>
        <taxon>Agaricomycetes</taxon>
        <taxon>Phallomycetidae</taxon>
        <taxon>Geastrales</taxon>
        <taxon>Sphaerobolaceae</taxon>
        <taxon>Sphaerobolus</taxon>
    </lineage>
</organism>
<evidence type="ECO:0000259" key="1">
    <source>
        <dbReference type="Pfam" id="PF00122"/>
    </source>
</evidence>
<evidence type="ECO:0000313" key="3">
    <source>
        <dbReference type="Proteomes" id="UP000054279"/>
    </source>
</evidence>
<dbReference type="HOGENOM" id="CLU_1826516_0_0_1"/>
<reference evidence="2 3" key="1">
    <citation type="submission" date="2014-06" db="EMBL/GenBank/DDBJ databases">
        <title>Evolutionary Origins and Diversification of the Mycorrhizal Mutualists.</title>
        <authorList>
            <consortium name="DOE Joint Genome Institute"/>
            <consortium name="Mycorrhizal Genomics Consortium"/>
            <person name="Kohler A."/>
            <person name="Kuo A."/>
            <person name="Nagy L.G."/>
            <person name="Floudas D."/>
            <person name="Copeland A."/>
            <person name="Barry K.W."/>
            <person name="Cichocki N."/>
            <person name="Veneault-Fourrey C."/>
            <person name="LaButti K."/>
            <person name="Lindquist E.A."/>
            <person name="Lipzen A."/>
            <person name="Lundell T."/>
            <person name="Morin E."/>
            <person name="Murat C."/>
            <person name="Riley R."/>
            <person name="Ohm R."/>
            <person name="Sun H."/>
            <person name="Tunlid A."/>
            <person name="Henrissat B."/>
            <person name="Grigoriev I.V."/>
            <person name="Hibbett D.S."/>
            <person name="Martin F."/>
        </authorList>
    </citation>
    <scope>NUCLEOTIDE SEQUENCE [LARGE SCALE GENOMIC DNA]</scope>
    <source>
        <strain evidence="2 3">SS14</strain>
    </source>
</reference>
<dbReference type="SUPFAM" id="SSF81665">
    <property type="entry name" value="Calcium ATPase, transmembrane domain M"/>
    <property type="match status" value="1"/>
</dbReference>
<evidence type="ECO:0000313" key="2">
    <source>
        <dbReference type="EMBL" id="KIJ35447.1"/>
    </source>
</evidence>
<dbReference type="Gene3D" id="2.70.150.10">
    <property type="entry name" value="Calcium-transporting ATPase, cytoplasmic transduction domain A"/>
    <property type="match status" value="1"/>
</dbReference>
<feature type="domain" description="P-type ATPase A" evidence="1">
    <location>
        <begin position="70"/>
        <end position="110"/>
    </location>
</feature>
<accession>A0A0C9V1D9</accession>
<gene>
    <name evidence="2" type="ORF">M422DRAFT_262409</name>
</gene>
<dbReference type="Proteomes" id="UP000054279">
    <property type="component" value="Unassembled WGS sequence"/>
</dbReference>
<dbReference type="InterPro" id="IPR059000">
    <property type="entry name" value="ATPase_P-type_domA"/>
</dbReference>